<reference evidence="6 7" key="1">
    <citation type="submission" date="2018-12" db="EMBL/GenBank/DDBJ databases">
        <authorList>
            <person name="Sun L."/>
            <person name="Chen Z."/>
        </authorList>
    </citation>
    <scope>NUCLEOTIDE SEQUENCE [LARGE SCALE GENOMIC DNA]</scope>
    <source>
        <strain evidence="6 7">DSM 15890</strain>
    </source>
</reference>
<gene>
    <name evidence="6" type="ORF">EJP82_21420</name>
</gene>
<dbReference type="InterPro" id="IPR000757">
    <property type="entry name" value="Beta-glucanase-like"/>
</dbReference>
<dbReference type="Pfam" id="PF00395">
    <property type="entry name" value="SLH"/>
    <property type="match status" value="2"/>
</dbReference>
<protein>
    <submittedName>
        <fullName evidence="6">Glycosyl hydrolase family protein</fullName>
    </submittedName>
</protein>
<proteinExistence type="inferred from homology"/>
<dbReference type="InterPro" id="IPR050546">
    <property type="entry name" value="Glycosyl_Hydrlase_16"/>
</dbReference>
<dbReference type="Proteomes" id="UP000279446">
    <property type="component" value="Unassembled WGS sequence"/>
</dbReference>
<dbReference type="PANTHER" id="PTHR10963:SF55">
    <property type="entry name" value="GLYCOSIDE HYDROLASE FAMILY 16 PROTEIN"/>
    <property type="match status" value="1"/>
</dbReference>
<dbReference type="Pfam" id="PF07550">
    <property type="entry name" value="Shr-like_HID"/>
    <property type="match status" value="1"/>
</dbReference>
<name>A0A3S1BMG2_9BACL</name>
<dbReference type="InterPro" id="IPR001119">
    <property type="entry name" value="SLH_dom"/>
</dbReference>
<evidence type="ECO:0000259" key="5">
    <source>
        <dbReference type="PROSITE" id="PS51762"/>
    </source>
</evidence>
<feature type="domain" description="GH16" evidence="5">
    <location>
        <begin position="432"/>
        <end position="707"/>
    </location>
</feature>
<feature type="compositionally biased region" description="Low complexity" evidence="3">
    <location>
        <begin position="428"/>
        <end position="437"/>
    </location>
</feature>
<dbReference type="Gene3D" id="2.60.120.200">
    <property type="match status" value="1"/>
</dbReference>
<feature type="domain" description="SLH" evidence="4">
    <location>
        <begin position="41"/>
        <end position="104"/>
    </location>
</feature>
<dbReference type="SUPFAM" id="SSF49899">
    <property type="entry name" value="Concanavalin A-like lectins/glucanases"/>
    <property type="match status" value="1"/>
</dbReference>
<dbReference type="Pfam" id="PF02018">
    <property type="entry name" value="CBM_4_9"/>
    <property type="match status" value="5"/>
</dbReference>
<evidence type="ECO:0000256" key="1">
    <source>
        <dbReference type="ARBA" id="ARBA00006865"/>
    </source>
</evidence>
<dbReference type="PROSITE" id="PS51272">
    <property type="entry name" value="SLH"/>
    <property type="match status" value="2"/>
</dbReference>
<evidence type="ECO:0000313" key="7">
    <source>
        <dbReference type="Proteomes" id="UP000279446"/>
    </source>
</evidence>
<dbReference type="CDD" id="cd08023">
    <property type="entry name" value="GH16_laminarinase_like"/>
    <property type="match status" value="1"/>
</dbReference>
<evidence type="ECO:0000256" key="2">
    <source>
        <dbReference type="ARBA" id="ARBA00022801"/>
    </source>
</evidence>
<evidence type="ECO:0000259" key="4">
    <source>
        <dbReference type="PROSITE" id="PS51272"/>
    </source>
</evidence>
<dbReference type="GO" id="GO:0005975">
    <property type="term" value="P:carbohydrate metabolic process"/>
    <property type="evidence" value="ECO:0007669"/>
    <property type="project" value="InterPro"/>
</dbReference>
<dbReference type="InterPro" id="IPR011432">
    <property type="entry name" value="Shr-like_HID"/>
</dbReference>
<feature type="region of interest" description="Disordered" evidence="3">
    <location>
        <begin position="420"/>
        <end position="454"/>
    </location>
</feature>
<comment type="similarity">
    <text evidence="1">Belongs to the glycosyl hydrolase 16 family.</text>
</comment>
<dbReference type="InterPro" id="IPR003305">
    <property type="entry name" value="CenC_carb-bd"/>
</dbReference>
<feature type="domain" description="SLH" evidence="4">
    <location>
        <begin position="160"/>
        <end position="223"/>
    </location>
</feature>
<keyword evidence="7" id="KW-1185">Reference proteome</keyword>
<dbReference type="GO" id="GO:0004553">
    <property type="term" value="F:hydrolase activity, hydrolyzing O-glycosyl compounds"/>
    <property type="evidence" value="ECO:0007669"/>
    <property type="project" value="InterPro"/>
</dbReference>
<dbReference type="SUPFAM" id="SSF49785">
    <property type="entry name" value="Galactose-binding domain-like"/>
    <property type="match status" value="5"/>
</dbReference>
<dbReference type="InterPro" id="IPR008979">
    <property type="entry name" value="Galactose-bd-like_sf"/>
</dbReference>
<evidence type="ECO:0000256" key="3">
    <source>
        <dbReference type="SAM" id="MobiDB-lite"/>
    </source>
</evidence>
<evidence type="ECO:0000313" key="6">
    <source>
        <dbReference type="EMBL" id="RUT42909.1"/>
    </source>
</evidence>
<dbReference type="EMBL" id="RZNY01000023">
    <property type="protein sequence ID" value="RUT42909.1"/>
    <property type="molecule type" value="Genomic_DNA"/>
</dbReference>
<accession>A0A3S1BMG2</accession>
<organism evidence="6 7">
    <name type="scientific">Paenibacillus anaericanus</name>
    <dbReference type="NCBI Taxonomy" id="170367"/>
    <lineage>
        <taxon>Bacteria</taxon>
        <taxon>Bacillati</taxon>
        <taxon>Bacillota</taxon>
        <taxon>Bacilli</taxon>
        <taxon>Bacillales</taxon>
        <taxon>Paenibacillaceae</taxon>
        <taxon>Paenibacillus</taxon>
    </lineage>
</organism>
<comment type="caution">
    <text evidence="6">The sequence shown here is derived from an EMBL/GenBank/DDBJ whole genome shotgun (WGS) entry which is preliminary data.</text>
</comment>
<dbReference type="Pfam" id="PF00722">
    <property type="entry name" value="Glyco_hydro_16"/>
    <property type="match status" value="1"/>
</dbReference>
<dbReference type="PANTHER" id="PTHR10963">
    <property type="entry name" value="GLYCOSYL HYDROLASE-RELATED"/>
    <property type="match status" value="1"/>
</dbReference>
<sequence length="1613" mass="175664">MMILKLSRKSRRESVKKRIALWLSILLLVSSFSSGSAVLAIEKSKPVSKQEHWATKALEVWKSAGVIQGYQDGSLRPDGQITTVEYVVMMNRIFGFQETVAQVPAEIPADAWYAKDLSKALEAGYLPTINIADLATGYLTRAQAAWSLNKLFALSVPVEAVSFSDTGSLDEESIQAIQTLASAGYIKGYPDGTFRPDRTITRGEIASILDRLLVSYVHDSGVRNVGGIQGNMLANQADVILKDGKITGNLYFSQGLGNGDASLENITVEDTFFVRGGGEESIEVNNSIVKRLDVNRPDGRVRVHLIGSTQVEETRVGADANLDNSGAPKANFGRVALAPNAANISLTGHYDEVVVPLRQGTDGQMPIITISGTVKELVLNGPATIRLVGGAEIVKLVVSAQAVASTVNGRIQSQGNYFNVKSSESAPTGGTQTSDGGNNSGGGPGGEVPSSPWTLVWSDEFSGNELNRSKWTFDLGNGESVGNPGWGNNELEYYTDRPENVSVEDGNLVITAVKESQKFNGFDYTSSRIKTKGLFSKKYGKFDIRAKAPSGKGLWPAIWMLPEHDAYGVWAASGEIDIMEGWGSDTGKVGGTLHYGGQWPNNTYTGKEYRFENGGTTEDYHVYGLEWEPGEIRWYVDGKLYATQNDWFSKSVGQPANNAYPAPFDKPFHLLLNLAVGGHFDGDPTADTEFPAKMLVDYVRVYELTGREYREPVVPSTPKEDYPAGSIAALEDGNLMRNGDFTKHNETSGIPNIEGVVNTDYWNLFIGEGGAGDLTIENIDGKNYAKVSITTAGNQPYSIQPLGIVSLAKGRYYKLSFDAKSDDSRNMSVKLTGGSSRGFAAYSQALQADLNNEFNHYELPFQMKQDGDIAARIEFNMGLNTHPVWLGNVRLVEVDSLEFDHDVPKVPLADGNHIYNGTFDQGEVNRLSYWHILEEDGAKVKASVDPAQRKLNLNITSGGTDKSSVQLVQKGISLIKGLEYELSFDAKASADREIEVELTSKNGTSYGKQSLTLRSSKENVTTQFKMLAETDEASQIIFHLGGKTGTIELDNIRLVRTSVYFDPDTVFYPLINGDFSEGLEPWQLVNPEGGGASNATLEDDMAKVTITNSGTKPHSVLFFQEGLAVSKGLTYILEFDAKSSMNRKMKVSVENASYASYISKTVDLTNDVTRFTYEFQTPNKEMVGLKFLLGNVGDGVISDSHEVWIDNVELKVKDAPGLKPPVLKADSTGNNPGNTIAITFSDNEAWRKAINTVLLNGKAVDGQKYDIQEGILTLDGSLFSSAERYEIIVKAEGYANAMVNQPILSANGNLVTQGSFDEVSNAWVTWTGDGGAFDFSVEDGTAKLDITGKGPNNWSNQFYQANIPMVAGKTYELSFKAWSTVARDITVEFSDTSGGSAKFDITATEAVYKKQFTVDSSKPLKLNFLIGKGVTEFDTPHTLYLDDIEIREVTNPSPGTEGHDLLNGDFSQGTESWDIYTNDGSNAEISAADGELKVDFKNYDGWNSWSTQIYQNKLNLKSGTTYTLSFDASSSLDKRIGVDIVVNSIPDGSSGKHLAETLDLTSDKQTFTYVFSVGDSGDPNAKLVFLLGSQNVPGEQFISHNILLDNVTLVEKK</sequence>
<dbReference type="Gene3D" id="2.60.120.260">
    <property type="entry name" value="Galactose-binding domain-like"/>
    <property type="match status" value="5"/>
</dbReference>
<dbReference type="PROSITE" id="PS51762">
    <property type="entry name" value="GH16_2"/>
    <property type="match status" value="1"/>
</dbReference>
<keyword evidence="2 6" id="KW-0378">Hydrolase</keyword>
<dbReference type="InterPro" id="IPR013320">
    <property type="entry name" value="ConA-like_dom_sf"/>
</dbReference>